<dbReference type="GO" id="GO:0005789">
    <property type="term" value="C:endoplasmic reticulum membrane"/>
    <property type="evidence" value="ECO:0007669"/>
    <property type="project" value="TreeGrafter"/>
</dbReference>
<keyword evidence="2 6" id="KW-0812">Transmembrane</keyword>
<evidence type="ECO:0000256" key="2">
    <source>
        <dbReference type="ARBA" id="ARBA00022692"/>
    </source>
</evidence>
<reference evidence="10" key="1">
    <citation type="submission" date="2015-10" db="EMBL/GenBank/DDBJ databases">
        <authorList>
            <person name="Devillers H."/>
        </authorList>
    </citation>
    <scope>NUCLEOTIDE SEQUENCE [LARGE SCALE GENOMIC DNA]</scope>
</reference>
<evidence type="ECO:0000313" key="10">
    <source>
        <dbReference type="Proteomes" id="UP000236544"/>
    </source>
</evidence>
<name>A0A0P1KWH1_9SACH</name>
<dbReference type="EMBL" id="LN890534">
    <property type="protein sequence ID" value="CUS24624.1"/>
    <property type="molecule type" value="Genomic_DNA"/>
</dbReference>
<evidence type="ECO:0000256" key="6">
    <source>
        <dbReference type="SAM" id="Phobius"/>
    </source>
</evidence>
<comment type="subcellular location">
    <subcellularLocation>
        <location evidence="1">Membrane</location>
        <topology evidence="1">Single-pass type I membrane protein</topology>
    </subcellularLocation>
</comment>
<evidence type="ECO:0000256" key="4">
    <source>
        <dbReference type="ARBA" id="ARBA00022989"/>
    </source>
</evidence>
<organism evidence="9 10">
    <name type="scientific">Lachancea quebecensis</name>
    <dbReference type="NCBI Taxonomy" id="1654605"/>
    <lineage>
        <taxon>Eukaryota</taxon>
        <taxon>Fungi</taxon>
        <taxon>Dikarya</taxon>
        <taxon>Ascomycota</taxon>
        <taxon>Saccharomycotina</taxon>
        <taxon>Saccharomycetes</taxon>
        <taxon>Saccharomycetales</taxon>
        <taxon>Saccharomycetaceae</taxon>
        <taxon>Lachancea</taxon>
    </lineage>
</organism>
<evidence type="ECO:0000256" key="5">
    <source>
        <dbReference type="ARBA" id="ARBA00023136"/>
    </source>
</evidence>
<feature type="transmembrane region" description="Helical" evidence="6">
    <location>
        <begin position="373"/>
        <end position="397"/>
    </location>
</feature>
<feature type="signal peptide" evidence="7">
    <location>
        <begin position="1"/>
        <end position="25"/>
    </location>
</feature>
<dbReference type="PANTHER" id="PTHR12223">
    <property type="entry name" value="VESICULAR MANNOSE-BINDING LECTIN"/>
    <property type="match status" value="1"/>
</dbReference>
<dbReference type="Proteomes" id="UP000236544">
    <property type="component" value="Unassembled WGS sequence"/>
</dbReference>
<evidence type="ECO:0000313" key="9">
    <source>
        <dbReference type="EMBL" id="CUS24624.1"/>
    </source>
</evidence>
<evidence type="ECO:0000256" key="7">
    <source>
        <dbReference type="SAM" id="SignalP"/>
    </source>
</evidence>
<dbReference type="Gene3D" id="2.60.120.200">
    <property type="match status" value="1"/>
</dbReference>
<feature type="domain" description="L-type lectin-like" evidence="8">
    <location>
        <begin position="168"/>
        <end position="312"/>
    </location>
</feature>
<feature type="chain" id="PRO_5006066537" evidence="7">
    <location>
        <begin position="26"/>
        <end position="414"/>
    </location>
</feature>
<dbReference type="GO" id="GO:0000139">
    <property type="term" value="C:Golgi membrane"/>
    <property type="evidence" value="ECO:0007669"/>
    <property type="project" value="TreeGrafter"/>
</dbReference>
<dbReference type="InterPro" id="IPR005052">
    <property type="entry name" value="Lectin_leg"/>
</dbReference>
<dbReference type="InterPro" id="IPR013320">
    <property type="entry name" value="ConA-like_dom_sf"/>
</dbReference>
<gene>
    <name evidence="9" type="ORF">LAQU0_S18e00518g</name>
</gene>
<dbReference type="GO" id="GO:0030134">
    <property type="term" value="C:COPII-coated ER to Golgi transport vesicle"/>
    <property type="evidence" value="ECO:0007669"/>
    <property type="project" value="TreeGrafter"/>
</dbReference>
<dbReference type="OrthoDB" id="270293at2759"/>
<dbReference type="Pfam" id="PF03388">
    <property type="entry name" value="Lectin_leg-like"/>
    <property type="match status" value="1"/>
</dbReference>
<keyword evidence="10" id="KW-1185">Reference proteome</keyword>
<dbReference type="GO" id="GO:0005793">
    <property type="term" value="C:endoplasmic reticulum-Golgi intermediate compartment"/>
    <property type="evidence" value="ECO:0007669"/>
    <property type="project" value="TreeGrafter"/>
</dbReference>
<keyword evidence="4 6" id="KW-1133">Transmembrane helix</keyword>
<accession>A0A0P1KWH1</accession>
<dbReference type="InterPro" id="IPR051136">
    <property type="entry name" value="Intracellular_Lectin-GPT"/>
</dbReference>
<evidence type="ECO:0000259" key="8">
    <source>
        <dbReference type="Pfam" id="PF03388"/>
    </source>
</evidence>
<dbReference type="CDD" id="cd07308">
    <property type="entry name" value="lectin_leg-like"/>
    <property type="match status" value="1"/>
</dbReference>
<evidence type="ECO:0000256" key="1">
    <source>
        <dbReference type="ARBA" id="ARBA00004479"/>
    </source>
</evidence>
<sequence length="414" mass="46880">MRAWRAWTQAALIALVFLGFRLIFGSGQNAEMSSGPFTLRRTRVQRQPNADASLSIPLLDKINNFWLVDGATQIRNFGNIRLTSRGQLGQYGVVVSNGAGDNVLDDFETVVSFKIHNTGVSERFMGDGMVIAVSPEKDYIQQNMLSSYGRSQYEHNSGGIIGNDRGLMGLPRNLPGLAVVIDTYKNDPKTRLKPPFMSVLLNMDPRRHHYSADTDGTASTGHNLCPLIKLKRSVMSGKDTKLRIIYLESIGFLKIDIKYPESNEWIELYQHDSNLYLPKNKVTGQRYIAIGALTGQASQTVEIQGVETFEFHWDDHEEEDFDYANEMQYFLAQEYGERVKIEEDDYSRWLQVKRQGGEGHDPVIPNKNKHSTLYYLAKGAFVLFILYGLSLSIRISIKRLATIRRRKSQVSILG</sequence>
<protein>
    <submittedName>
        <fullName evidence="9">LAQU0S18e00518g1_1</fullName>
    </submittedName>
</protein>
<dbReference type="GO" id="GO:0006888">
    <property type="term" value="P:endoplasmic reticulum to Golgi vesicle-mediated transport"/>
    <property type="evidence" value="ECO:0007669"/>
    <property type="project" value="TreeGrafter"/>
</dbReference>
<dbReference type="SUPFAM" id="SSF49899">
    <property type="entry name" value="Concanavalin A-like lectins/glucanases"/>
    <property type="match status" value="1"/>
</dbReference>
<keyword evidence="3 7" id="KW-0732">Signal</keyword>
<evidence type="ECO:0000256" key="3">
    <source>
        <dbReference type="ARBA" id="ARBA00022729"/>
    </source>
</evidence>
<keyword evidence="5 6" id="KW-0472">Membrane</keyword>
<proteinExistence type="predicted"/>
<dbReference type="GO" id="GO:0005537">
    <property type="term" value="F:D-mannose binding"/>
    <property type="evidence" value="ECO:0007669"/>
    <property type="project" value="TreeGrafter"/>
</dbReference>
<dbReference type="AlphaFoldDB" id="A0A0P1KWH1"/>
<dbReference type="PANTHER" id="PTHR12223:SF45">
    <property type="entry name" value="RE50040P"/>
    <property type="match status" value="1"/>
</dbReference>